<dbReference type="RefSeq" id="WP_378245232.1">
    <property type="nucleotide sequence ID" value="NZ_JBHSKF010000003.1"/>
</dbReference>
<protein>
    <submittedName>
        <fullName evidence="2">dTDP-4-dehydrorhamnose 3,5-epimerase family protein</fullName>
    </submittedName>
</protein>
<name>A0ABW0EHK5_9PSEU</name>
<dbReference type="SUPFAM" id="SSF51182">
    <property type="entry name" value="RmlC-like cupins"/>
    <property type="match status" value="1"/>
</dbReference>
<comment type="similarity">
    <text evidence="1">Belongs to the dTDP-4-dehydrorhamnose 3,5-epimerase family.</text>
</comment>
<reference evidence="3" key="1">
    <citation type="journal article" date="2019" name="Int. J. Syst. Evol. Microbiol.">
        <title>The Global Catalogue of Microorganisms (GCM) 10K type strain sequencing project: providing services to taxonomists for standard genome sequencing and annotation.</title>
        <authorList>
            <consortium name="The Broad Institute Genomics Platform"/>
            <consortium name="The Broad Institute Genome Sequencing Center for Infectious Disease"/>
            <person name="Wu L."/>
            <person name="Ma J."/>
        </authorList>
    </citation>
    <scope>NUCLEOTIDE SEQUENCE [LARGE SCALE GENOMIC DNA]</scope>
    <source>
        <strain evidence="3">CCUG 59778</strain>
    </source>
</reference>
<evidence type="ECO:0000313" key="2">
    <source>
        <dbReference type="EMBL" id="MFC5286854.1"/>
    </source>
</evidence>
<proteinExistence type="inferred from homology"/>
<organism evidence="2 3">
    <name type="scientific">Actinokineospora guangxiensis</name>
    <dbReference type="NCBI Taxonomy" id="1490288"/>
    <lineage>
        <taxon>Bacteria</taxon>
        <taxon>Bacillati</taxon>
        <taxon>Actinomycetota</taxon>
        <taxon>Actinomycetes</taxon>
        <taxon>Pseudonocardiales</taxon>
        <taxon>Pseudonocardiaceae</taxon>
        <taxon>Actinokineospora</taxon>
    </lineage>
</organism>
<dbReference type="Pfam" id="PF00908">
    <property type="entry name" value="dTDP_sugar_isom"/>
    <property type="match status" value="1"/>
</dbReference>
<dbReference type="InterPro" id="IPR014710">
    <property type="entry name" value="RmlC-like_jellyroll"/>
</dbReference>
<keyword evidence="3" id="KW-1185">Reference proteome</keyword>
<dbReference type="PANTHER" id="PTHR21047">
    <property type="entry name" value="DTDP-6-DEOXY-D-GLUCOSE-3,5 EPIMERASE"/>
    <property type="match status" value="1"/>
</dbReference>
<dbReference type="PANTHER" id="PTHR21047:SF2">
    <property type="entry name" value="THYMIDINE DIPHOSPHO-4-KETO-RHAMNOSE 3,5-EPIMERASE"/>
    <property type="match status" value="1"/>
</dbReference>
<accession>A0ABW0EHK5</accession>
<dbReference type="Gene3D" id="2.60.120.10">
    <property type="entry name" value="Jelly Rolls"/>
    <property type="match status" value="1"/>
</dbReference>
<dbReference type="CDD" id="cd00438">
    <property type="entry name" value="cupin_RmlC"/>
    <property type="match status" value="1"/>
</dbReference>
<dbReference type="InterPro" id="IPR000888">
    <property type="entry name" value="RmlC-like"/>
</dbReference>
<dbReference type="InterPro" id="IPR011051">
    <property type="entry name" value="RmlC_Cupin_sf"/>
</dbReference>
<evidence type="ECO:0000313" key="3">
    <source>
        <dbReference type="Proteomes" id="UP001596157"/>
    </source>
</evidence>
<gene>
    <name evidence="2" type="ORF">ACFPM7_07305</name>
</gene>
<evidence type="ECO:0000256" key="1">
    <source>
        <dbReference type="ARBA" id="ARBA00010154"/>
    </source>
</evidence>
<dbReference type="EMBL" id="JBHSKF010000003">
    <property type="protein sequence ID" value="MFC5286854.1"/>
    <property type="molecule type" value="Genomic_DNA"/>
</dbReference>
<dbReference type="Proteomes" id="UP001596157">
    <property type="component" value="Unassembled WGS sequence"/>
</dbReference>
<sequence>MKARELGLGGAWAFTPETHRDDRGLFVSPFEESEFSAAVGRSLFPVAQVSTSVSGQGVARGVHYARTKPGCAKYVHCATGRVLDFVIDLRVGSPTYGQWDSVELAEMQAVYLPAGLGHAFVALEPDSTVCYLLSRGYIPADELAVSLLDPELGLPIPDGAVLSARDRAAPTLAEAKANDLLPHYP</sequence>
<comment type="caution">
    <text evidence="2">The sequence shown here is derived from an EMBL/GenBank/DDBJ whole genome shotgun (WGS) entry which is preliminary data.</text>
</comment>